<dbReference type="PROSITE" id="PS01081">
    <property type="entry name" value="HTH_TETR_1"/>
    <property type="match status" value="1"/>
</dbReference>
<dbReference type="EMBL" id="JAAGWE010000046">
    <property type="protein sequence ID" value="NEM08866.1"/>
    <property type="molecule type" value="Genomic_DNA"/>
</dbReference>
<dbReference type="InterPro" id="IPR039538">
    <property type="entry name" value="BetI_C"/>
</dbReference>
<evidence type="ECO:0000256" key="1">
    <source>
        <dbReference type="ARBA" id="ARBA00022491"/>
    </source>
</evidence>
<dbReference type="Pfam" id="PF13977">
    <property type="entry name" value="TetR_C_6"/>
    <property type="match status" value="1"/>
</dbReference>
<dbReference type="Pfam" id="PF00440">
    <property type="entry name" value="TetR_N"/>
    <property type="match status" value="1"/>
</dbReference>
<evidence type="ECO:0000256" key="2">
    <source>
        <dbReference type="ARBA" id="ARBA00023015"/>
    </source>
</evidence>
<dbReference type="GO" id="GO:0000976">
    <property type="term" value="F:transcription cis-regulatory region binding"/>
    <property type="evidence" value="ECO:0007669"/>
    <property type="project" value="TreeGrafter"/>
</dbReference>
<organism evidence="7 8">
    <name type="scientific">Geodermatophilus normandii</name>
    <dbReference type="NCBI Taxonomy" id="1137989"/>
    <lineage>
        <taxon>Bacteria</taxon>
        <taxon>Bacillati</taxon>
        <taxon>Actinomycetota</taxon>
        <taxon>Actinomycetes</taxon>
        <taxon>Geodermatophilales</taxon>
        <taxon>Geodermatophilaceae</taxon>
        <taxon>Geodermatophilus</taxon>
    </lineage>
</organism>
<dbReference type="RefSeq" id="WP_163479152.1">
    <property type="nucleotide sequence ID" value="NZ_JAAGWE010000046.1"/>
</dbReference>
<dbReference type="PANTHER" id="PTHR30055">
    <property type="entry name" value="HTH-TYPE TRANSCRIPTIONAL REGULATOR RUTR"/>
    <property type="match status" value="1"/>
</dbReference>
<accession>A0A6P0GNK0</accession>
<sequence>MRTVDPERHRERRMAIVGAALDLFATRGLERTTTAEIARAAGVSSGALFHYFPSKRAVFLAMFDAEREEWDEAFAAARAQEDPWAALMGVVDRLAAEAAHPAMAGLVVEVLAQAHRDPEVAALVAESDRRMLRGVAGLVDRLRDAGMADPGASSATAARWVLTVTDGFMTRGYPEPDRDRPAEVGAAKRLIARALRLTGEEPDA</sequence>
<dbReference type="InterPro" id="IPR036271">
    <property type="entry name" value="Tet_transcr_reg_TetR-rel_C_sf"/>
</dbReference>
<dbReference type="PROSITE" id="PS50977">
    <property type="entry name" value="HTH_TETR_2"/>
    <property type="match status" value="1"/>
</dbReference>
<name>A0A6P0GNK0_9ACTN</name>
<keyword evidence="3 5" id="KW-0238">DNA-binding</keyword>
<dbReference type="PRINTS" id="PR00455">
    <property type="entry name" value="HTHTETR"/>
</dbReference>
<dbReference type="Proteomes" id="UP000471126">
    <property type="component" value="Unassembled WGS sequence"/>
</dbReference>
<dbReference type="InterPro" id="IPR009057">
    <property type="entry name" value="Homeodomain-like_sf"/>
</dbReference>
<dbReference type="InterPro" id="IPR023772">
    <property type="entry name" value="DNA-bd_HTH_TetR-type_CS"/>
</dbReference>
<keyword evidence="4" id="KW-0804">Transcription</keyword>
<dbReference type="Gene3D" id="1.10.10.60">
    <property type="entry name" value="Homeodomain-like"/>
    <property type="match status" value="1"/>
</dbReference>
<keyword evidence="2" id="KW-0805">Transcription regulation</keyword>
<dbReference type="GO" id="GO:0003700">
    <property type="term" value="F:DNA-binding transcription factor activity"/>
    <property type="evidence" value="ECO:0007669"/>
    <property type="project" value="TreeGrafter"/>
</dbReference>
<dbReference type="PANTHER" id="PTHR30055:SF234">
    <property type="entry name" value="HTH-TYPE TRANSCRIPTIONAL REGULATOR BETI"/>
    <property type="match status" value="1"/>
</dbReference>
<comment type="caution">
    <text evidence="7">The sequence shown here is derived from an EMBL/GenBank/DDBJ whole genome shotgun (WGS) entry which is preliminary data.</text>
</comment>
<dbReference type="Gene3D" id="1.10.357.10">
    <property type="entry name" value="Tetracycline Repressor, domain 2"/>
    <property type="match status" value="1"/>
</dbReference>
<proteinExistence type="predicted"/>
<gene>
    <name evidence="7" type="ORF">GCU54_23180</name>
</gene>
<keyword evidence="1" id="KW-0678">Repressor</keyword>
<evidence type="ECO:0000313" key="8">
    <source>
        <dbReference type="Proteomes" id="UP000471126"/>
    </source>
</evidence>
<protein>
    <submittedName>
        <fullName evidence="7">TetR/AcrR family transcriptional regulator</fullName>
    </submittedName>
</protein>
<dbReference type="InterPro" id="IPR050109">
    <property type="entry name" value="HTH-type_TetR-like_transc_reg"/>
</dbReference>
<evidence type="ECO:0000256" key="4">
    <source>
        <dbReference type="ARBA" id="ARBA00023163"/>
    </source>
</evidence>
<evidence type="ECO:0000256" key="5">
    <source>
        <dbReference type="PROSITE-ProRule" id="PRU00335"/>
    </source>
</evidence>
<evidence type="ECO:0000256" key="3">
    <source>
        <dbReference type="ARBA" id="ARBA00023125"/>
    </source>
</evidence>
<dbReference type="AlphaFoldDB" id="A0A6P0GNK0"/>
<feature type="DNA-binding region" description="H-T-H motif" evidence="5">
    <location>
        <begin position="33"/>
        <end position="52"/>
    </location>
</feature>
<feature type="domain" description="HTH tetR-type" evidence="6">
    <location>
        <begin position="10"/>
        <end position="70"/>
    </location>
</feature>
<evidence type="ECO:0000259" key="6">
    <source>
        <dbReference type="PROSITE" id="PS50977"/>
    </source>
</evidence>
<dbReference type="SUPFAM" id="SSF46689">
    <property type="entry name" value="Homeodomain-like"/>
    <property type="match status" value="1"/>
</dbReference>
<dbReference type="SUPFAM" id="SSF48498">
    <property type="entry name" value="Tetracyclin repressor-like, C-terminal domain"/>
    <property type="match status" value="1"/>
</dbReference>
<reference evidence="7 8" key="1">
    <citation type="submission" date="2019-12" db="EMBL/GenBank/DDBJ databases">
        <title>WGS of CPCC 203550 I12A-02606.</title>
        <authorList>
            <person name="Jiang Z."/>
        </authorList>
    </citation>
    <scope>NUCLEOTIDE SEQUENCE [LARGE SCALE GENOMIC DNA]</scope>
    <source>
        <strain evidence="7 8">I12A-02606</strain>
    </source>
</reference>
<evidence type="ECO:0000313" key="7">
    <source>
        <dbReference type="EMBL" id="NEM08866.1"/>
    </source>
</evidence>
<dbReference type="InterPro" id="IPR001647">
    <property type="entry name" value="HTH_TetR"/>
</dbReference>